<dbReference type="InterPro" id="IPR002810">
    <property type="entry name" value="NfeD-like_C"/>
</dbReference>
<name>A0AAJ4A605_9BACT</name>
<evidence type="ECO:0000256" key="2">
    <source>
        <dbReference type="ARBA" id="ARBA00022692"/>
    </source>
</evidence>
<evidence type="ECO:0000313" key="9">
    <source>
        <dbReference type="EMBL" id="QFR44233.1"/>
    </source>
</evidence>
<dbReference type="CDD" id="cd07020">
    <property type="entry name" value="Clp_protease_NfeD_1"/>
    <property type="match status" value="1"/>
</dbReference>
<dbReference type="FunFam" id="3.90.226.10:FF:000089">
    <property type="entry name" value="Membrane-bound serine protease"/>
    <property type="match status" value="1"/>
</dbReference>
<keyword evidence="2 5" id="KW-0812">Transmembrane</keyword>
<dbReference type="KEGG" id="suln:FJR47_05620"/>
<evidence type="ECO:0000313" key="10">
    <source>
        <dbReference type="Proteomes" id="UP000326061"/>
    </source>
</evidence>
<dbReference type="Pfam" id="PF01957">
    <property type="entry name" value="NfeD"/>
    <property type="match status" value="1"/>
</dbReference>
<dbReference type="InterPro" id="IPR012340">
    <property type="entry name" value="NA-bd_OB-fold"/>
</dbReference>
<feature type="transmembrane region" description="Helical" evidence="5">
    <location>
        <begin position="264"/>
        <end position="280"/>
    </location>
</feature>
<dbReference type="Gene3D" id="3.90.226.10">
    <property type="entry name" value="2-enoyl-CoA Hydratase, Chain A, domain 1"/>
    <property type="match status" value="1"/>
</dbReference>
<feature type="transmembrane region" description="Helical" evidence="5">
    <location>
        <begin position="286"/>
        <end position="303"/>
    </location>
</feature>
<accession>A0AAJ4A605</accession>
<evidence type="ECO:0000256" key="5">
    <source>
        <dbReference type="SAM" id="Phobius"/>
    </source>
</evidence>
<keyword evidence="3 5" id="KW-1133">Transmembrane helix</keyword>
<evidence type="ECO:0000259" key="7">
    <source>
        <dbReference type="Pfam" id="PF24961"/>
    </source>
</evidence>
<dbReference type="Pfam" id="PF24961">
    <property type="entry name" value="NfeD_membrane"/>
    <property type="match status" value="1"/>
</dbReference>
<feature type="domain" description="NfeD integral membrane" evidence="7">
    <location>
        <begin position="241"/>
        <end position="357"/>
    </location>
</feature>
<organism evidence="9 10">
    <name type="scientific">Sulfurimonas xiamenensis</name>
    <dbReference type="NCBI Taxonomy" id="2590021"/>
    <lineage>
        <taxon>Bacteria</taxon>
        <taxon>Pseudomonadati</taxon>
        <taxon>Campylobacterota</taxon>
        <taxon>Epsilonproteobacteria</taxon>
        <taxon>Campylobacterales</taxon>
        <taxon>Sulfurimonadaceae</taxon>
        <taxon>Sulfurimonas</taxon>
    </lineage>
</organism>
<gene>
    <name evidence="9" type="ORF">FJR47_05620</name>
</gene>
<feature type="transmembrane region" description="Helical" evidence="5">
    <location>
        <begin position="310"/>
        <end position="328"/>
    </location>
</feature>
<dbReference type="SUPFAM" id="SSF141322">
    <property type="entry name" value="NfeD domain-like"/>
    <property type="match status" value="1"/>
</dbReference>
<dbReference type="Gene3D" id="2.40.50.140">
    <property type="entry name" value="Nucleic acid-binding proteins"/>
    <property type="match status" value="1"/>
</dbReference>
<evidence type="ECO:0000256" key="4">
    <source>
        <dbReference type="ARBA" id="ARBA00023136"/>
    </source>
</evidence>
<dbReference type="SUPFAM" id="SSF52096">
    <property type="entry name" value="ClpP/crotonase"/>
    <property type="match status" value="1"/>
</dbReference>
<keyword evidence="10" id="KW-1185">Reference proteome</keyword>
<feature type="domain" description="NfeD1b N-terminal" evidence="8">
    <location>
        <begin position="24"/>
        <end position="202"/>
    </location>
</feature>
<comment type="subcellular location">
    <subcellularLocation>
        <location evidence="1">Membrane</location>
        <topology evidence="1">Multi-pass membrane protein</topology>
    </subcellularLocation>
</comment>
<dbReference type="Pfam" id="PF25145">
    <property type="entry name" value="NfeD1b_N"/>
    <property type="match status" value="1"/>
</dbReference>
<evidence type="ECO:0000256" key="3">
    <source>
        <dbReference type="ARBA" id="ARBA00022989"/>
    </source>
</evidence>
<dbReference type="GO" id="GO:0016020">
    <property type="term" value="C:membrane"/>
    <property type="evidence" value="ECO:0007669"/>
    <property type="project" value="UniProtKB-SubCell"/>
</dbReference>
<feature type="transmembrane region" description="Helical" evidence="5">
    <location>
        <begin position="242"/>
        <end position="259"/>
    </location>
</feature>
<evidence type="ECO:0000259" key="6">
    <source>
        <dbReference type="Pfam" id="PF01957"/>
    </source>
</evidence>
<dbReference type="EMBL" id="CP041166">
    <property type="protein sequence ID" value="QFR44233.1"/>
    <property type="molecule type" value="Genomic_DNA"/>
</dbReference>
<dbReference type="InterPro" id="IPR056738">
    <property type="entry name" value="NfeD1b_N"/>
</dbReference>
<feature type="domain" description="NfeD-like C-terminal" evidence="6">
    <location>
        <begin position="373"/>
        <end position="428"/>
    </location>
</feature>
<feature type="transmembrane region" description="Helical" evidence="5">
    <location>
        <begin position="340"/>
        <end position="362"/>
    </location>
</feature>
<dbReference type="Proteomes" id="UP000326061">
    <property type="component" value="Chromosome"/>
</dbReference>
<dbReference type="InterPro" id="IPR052165">
    <property type="entry name" value="Membrane_assoc_protease"/>
</dbReference>
<evidence type="ECO:0000256" key="1">
    <source>
        <dbReference type="ARBA" id="ARBA00004141"/>
    </source>
</evidence>
<proteinExistence type="predicted"/>
<sequence length="431" mass="46095">MMRLLFLLLLTLLPLLADSFTVVKLEIKGAVGPASSEYFKDGMLFARDRDAQMIILELDTPGGLSTSMREIIQGITNSSIPVVTYVSPKGARAASAGTYLLYASHIAAMSPGTNLGAATPINLMPAPKIDDLNSSAMSTLEKKALNDAVAYIKSLAQLSDRNVTWALSAVEESKSISATDALRYGVIDLIAQDSEELLAKLDGRSVVVSGKSITLKTKDAVIYSFEANWKIKFLSIVTDPNIAYILILIAIYGIFFELMNPGSIFPGVVGLICGVIALYALNMIPFNYAGLLLILLGIAFMVAEVFIAGFGILGIGGVIAFAFGSLLLFDADTLGQSISIPLIIAFTFSSLLFFILVMKLFLSSRSAKVVSGAEEMIGAVANVIDSNEKGYLVHCHSETWSAVSESKLSVGQNVQVIERSGLVLKVKPIKE</sequence>
<dbReference type="PANTHER" id="PTHR33507:SF4">
    <property type="entry name" value="NODULATION COMPETITIVENESS PROTEIN NFED"/>
    <property type="match status" value="1"/>
</dbReference>
<dbReference type="InterPro" id="IPR056739">
    <property type="entry name" value="NfeD_membrane"/>
</dbReference>
<evidence type="ECO:0000259" key="8">
    <source>
        <dbReference type="Pfam" id="PF25145"/>
    </source>
</evidence>
<keyword evidence="4 5" id="KW-0472">Membrane</keyword>
<dbReference type="AlphaFoldDB" id="A0AAJ4A605"/>
<protein>
    <submittedName>
        <fullName evidence="9">Nodulation protein NfeD</fullName>
    </submittedName>
</protein>
<dbReference type="InterPro" id="IPR029045">
    <property type="entry name" value="ClpP/crotonase-like_dom_sf"/>
</dbReference>
<reference evidence="10" key="1">
    <citation type="submission" date="2019-06" db="EMBL/GenBank/DDBJ databases">
        <title>Sulfurimonas gotlandica sp. nov., a chemoautotrophic and psychrotolerant epsilonproteobacterium isolated from a pelagic redoxcline, and an emended description of the genus Sulfurimonas.</title>
        <authorList>
            <person name="Wang S."/>
            <person name="Jiang L."/>
            <person name="Shao Z."/>
        </authorList>
    </citation>
    <scope>NUCLEOTIDE SEQUENCE [LARGE SCALE GENOMIC DNA]</scope>
    <source>
        <strain evidence="10">1-1N</strain>
    </source>
</reference>
<dbReference type="PANTHER" id="PTHR33507">
    <property type="entry name" value="INNER MEMBRANE PROTEIN YBBJ"/>
    <property type="match status" value="1"/>
</dbReference>